<dbReference type="CDD" id="cd12797">
    <property type="entry name" value="M23_peptidase"/>
    <property type="match status" value="1"/>
</dbReference>
<dbReference type="GO" id="GO:0004222">
    <property type="term" value="F:metalloendopeptidase activity"/>
    <property type="evidence" value="ECO:0007669"/>
    <property type="project" value="TreeGrafter"/>
</dbReference>
<dbReference type="EMBL" id="BSER01000003">
    <property type="protein sequence ID" value="GLJ94638.1"/>
    <property type="molecule type" value="Genomic_DNA"/>
</dbReference>
<evidence type="ECO:0000256" key="2">
    <source>
        <dbReference type="SAM" id="Phobius"/>
    </source>
</evidence>
<dbReference type="InterPro" id="IPR011055">
    <property type="entry name" value="Dup_hybrid_motif"/>
</dbReference>
<dbReference type="PANTHER" id="PTHR21666:SF270">
    <property type="entry name" value="MUREIN HYDROLASE ACTIVATOR ENVC"/>
    <property type="match status" value="1"/>
</dbReference>
<dbReference type="InterPro" id="IPR016047">
    <property type="entry name" value="M23ase_b-sheet_dom"/>
</dbReference>
<dbReference type="RefSeq" id="WP_204964117.1">
    <property type="nucleotide sequence ID" value="NZ_JAFBBR010000001.1"/>
</dbReference>
<evidence type="ECO:0000256" key="1">
    <source>
        <dbReference type="SAM" id="MobiDB-lite"/>
    </source>
</evidence>
<feature type="domain" description="M23ase beta-sheet core" evidence="3">
    <location>
        <begin position="195"/>
        <end position="292"/>
    </location>
</feature>
<dbReference type="SUPFAM" id="SSF51261">
    <property type="entry name" value="Duplicated hybrid motif"/>
    <property type="match status" value="1"/>
</dbReference>
<name>A0A9W6M5M3_9MICO</name>
<gene>
    <name evidence="4" type="ORF">GCM10017591_06990</name>
</gene>
<dbReference type="Gene3D" id="2.70.70.10">
    <property type="entry name" value="Glucose Permease (Domain IIA)"/>
    <property type="match status" value="1"/>
</dbReference>
<feature type="region of interest" description="Disordered" evidence="1">
    <location>
        <begin position="1"/>
        <end position="52"/>
    </location>
</feature>
<keyword evidence="2" id="KW-0472">Membrane</keyword>
<keyword evidence="2" id="KW-0812">Transmembrane</keyword>
<comment type="caution">
    <text evidence="4">The sequence shown here is derived from an EMBL/GenBank/DDBJ whole genome shotgun (WGS) entry which is preliminary data.</text>
</comment>
<proteinExistence type="predicted"/>
<organism evidence="4 5">
    <name type="scientific">Microbacterium dextranolyticum</name>
    <dbReference type="NCBI Taxonomy" id="36806"/>
    <lineage>
        <taxon>Bacteria</taxon>
        <taxon>Bacillati</taxon>
        <taxon>Actinomycetota</taxon>
        <taxon>Actinomycetes</taxon>
        <taxon>Micrococcales</taxon>
        <taxon>Microbacteriaceae</taxon>
        <taxon>Microbacterium</taxon>
    </lineage>
</organism>
<keyword evidence="2" id="KW-1133">Transmembrane helix</keyword>
<reference evidence="4" key="1">
    <citation type="journal article" date="2014" name="Int. J. Syst. Evol. Microbiol.">
        <title>Complete genome sequence of Corynebacterium casei LMG S-19264T (=DSM 44701T), isolated from a smear-ripened cheese.</title>
        <authorList>
            <consortium name="US DOE Joint Genome Institute (JGI-PGF)"/>
            <person name="Walter F."/>
            <person name="Albersmeier A."/>
            <person name="Kalinowski J."/>
            <person name="Ruckert C."/>
        </authorList>
    </citation>
    <scope>NUCLEOTIDE SEQUENCE</scope>
    <source>
        <strain evidence="4">VKM Ac-1940</strain>
    </source>
</reference>
<evidence type="ECO:0000259" key="3">
    <source>
        <dbReference type="Pfam" id="PF01551"/>
    </source>
</evidence>
<dbReference type="Proteomes" id="UP001142291">
    <property type="component" value="Unassembled WGS sequence"/>
</dbReference>
<dbReference type="InterPro" id="IPR050570">
    <property type="entry name" value="Cell_wall_metabolism_enzyme"/>
</dbReference>
<feature type="transmembrane region" description="Helical" evidence="2">
    <location>
        <begin position="57"/>
        <end position="77"/>
    </location>
</feature>
<keyword evidence="5" id="KW-1185">Reference proteome</keyword>
<feature type="compositionally biased region" description="Polar residues" evidence="1">
    <location>
        <begin position="1"/>
        <end position="14"/>
    </location>
</feature>
<evidence type="ECO:0000313" key="5">
    <source>
        <dbReference type="Proteomes" id="UP001142291"/>
    </source>
</evidence>
<protein>
    <recommendedName>
        <fullName evidence="3">M23ase beta-sheet core domain-containing protein</fullName>
    </recommendedName>
</protein>
<reference evidence="4" key="2">
    <citation type="submission" date="2023-01" db="EMBL/GenBank/DDBJ databases">
        <authorList>
            <person name="Sun Q."/>
            <person name="Evtushenko L."/>
        </authorList>
    </citation>
    <scope>NUCLEOTIDE SEQUENCE</scope>
    <source>
        <strain evidence="4">VKM Ac-1940</strain>
    </source>
</reference>
<dbReference type="Pfam" id="PF01551">
    <property type="entry name" value="Peptidase_M23"/>
    <property type="match status" value="1"/>
</dbReference>
<dbReference type="PANTHER" id="PTHR21666">
    <property type="entry name" value="PEPTIDASE-RELATED"/>
    <property type="match status" value="1"/>
</dbReference>
<evidence type="ECO:0000313" key="4">
    <source>
        <dbReference type="EMBL" id="GLJ94638.1"/>
    </source>
</evidence>
<dbReference type="AlphaFoldDB" id="A0A9W6M5M3"/>
<sequence>MAETFDPSQGTPESEPTKTALRSRARRLVTPRPVASAPARQTRAERRAAGKPHPMRSFFTVAAVAGLVATVAVPAAVTAAGTVPAEAAVTTMQQVAAENAQSLVVASEATPAALARGSYSATTPEEIQAKKDEEAAKAAAAARLAAAAASATASASSGSTSGSTYSGSLAETIAPAGSVVRPLPYFDHFGEPYAGHKGTDYMVARGTPIYAIADGVVVASDEDGPGWGVYVKIAHNVGGQSVTSLYAHMLYGSRRVAVGDTVRAGQIIGQVSDTGRAFGTHLHLEIYVNGSWIYAEDWLAANVR</sequence>
<accession>A0A9W6M5M3</accession>